<organism evidence="1 2">
    <name type="scientific">Leucocoprinus leucothites</name>
    <dbReference type="NCBI Taxonomy" id="201217"/>
    <lineage>
        <taxon>Eukaryota</taxon>
        <taxon>Fungi</taxon>
        <taxon>Dikarya</taxon>
        <taxon>Basidiomycota</taxon>
        <taxon>Agaricomycotina</taxon>
        <taxon>Agaricomycetes</taxon>
        <taxon>Agaricomycetidae</taxon>
        <taxon>Agaricales</taxon>
        <taxon>Agaricineae</taxon>
        <taxon>Agaricaceae</taxon>
        <taxon>Leucocoprinus</taxon>
    </lineage>
</organism>
<evidence type="ECO:0000313" key="1">
    <source>
        <dbReference type="EMBL" id="KAF5346685.1"/>
    </source>
</evidence>
<evidence type="ECO:0000313" key="2">
    <source>
        <dbReference type="Proteomes" id="UP000559027"/>
    </source>
</evidence>
<gene>
    <name evidence="1" type="ORF">D9756_010396</name>
</gene>
<dbReference type="Proteomes" id="UP000559027">
    <property type="component" value="Unassembled WGS sequence"/>
</dbReference>
<proteinExistence type="predicted"/>
<sequence length="75" mass="8305">MFAGRAFETFTTDRAAFNNDTVTSPNNDFCLLTFFLAGKRKAPHLLKVGQGLNARTPGRVRLIICTSSCLPHDFN</sequence>
<protein>
    <submittedName>
        <fullName evidence="1">Uncharacterized protein</fullName>
    </submittedName>
</protein>
<reference evidence="1 2" key="1">
    <citation type="journal article" date="2020" name="ISME J.">
        <title>Uncovering the hidden diversity of litter-decomposition mechanisms in mushroom-forming fungi.</title>
        <authorList>
            <person name="Floudas D."/>
            <person name="Bentzer J."/>
            <person name="Ahren D."/>
            <person name="Johansson T."/>
            <person name="Persson P."/>
            <person name="Tunlid A."/>
        </authorList>
    </citation>
    <scope>NUCLEOTIDE SEQUENCE [LARGE SCALE GENOMIC DNA]</scope>
    <source>
        <strain evidence="1 2">CBS 146.42</strain>
    </source>
</reference>
<dbReference type="EMBL" id="JAACJO010000030">
    <property type="protein sequence ID" value="KAF5346685.1"/>
    <property type="molecule type" value="Genomic_DNA"/>
</dbReference>
<accession>A0A8H5CRR0</accession>
<name>A0A8H5CRR0_9AGAR</name>
<comment type="caution">
    <text evidence="1">The sequence shown here is derived from an EMBL/GenBank/DDBJ whole genome shotgun (WGS) entry which is preliminary data.</text>
</comment>
<dbReference type="AlphaFoldDB" id="A0A8H5CRR0"/>
<keyword evidence="2" id="KW-1185">Reference proteome</keyword>